<evidence type="ECO:0000256" key="2">
    <source>
        <dbReference type="ARBA" id="ARBA00006763"/>
    </source>
</evidence>
<dbReference type="GO" id="GO:0009691">
    <property type="term" value="P:cytokinin biosynthetic process"/>
    <property type="evidence" value="ECO:0007669"/>
    <property type="project" value="UniProtKB-UniRule"/>
</dbReference>
<dbReference type="AlphaFoldDB" id="A0A1H4C6Q0"/>
<dbReference type="InterPro" id="IPR005269">
    <property type="entry name" value="LOG"/>
</dbReference>
<keyword evidence="5" id="KW-1185">Reference proteome</keyword>
<dbReference type="InterPro" id="IPR031100">
    <property type="entry name" value="LOG_fam"/>
</dbReference>
<evidence type="ECO:0000313" key="4">
    <source>
        <dbReference type="EMBL" id="SEA56081.1"/>
    </source>
</evidence>
<accession>A0A1H4C6Q0</accession>
<dbReference type="Proteomes" id="UP000199041">
    <property type="component" value="Unassembled WGS sequence"/>
</dbReference>
<dbReference type="PANTHER" id="PTHR31223">
    <property type="entry name" value="LOG FAMILY PROTEIN YJL055W"/>
    <property type="match status" value="1"/>
</dbReference>
<dbReference type="EMBL" id="FNQY01000028">
    <property type="protein sequence ID" value="SEA56081.1"/>
    <property type="molecule type" value="Genomic_DNA"/>
</dbReference>
<protein>
    <recommendedName>
        <fullName evidence="3">Cytokinin riboside 5'-monophosphate phosphoribohydrolase</fullName>
        <ecNumber evidence="3">3.2.2.n1</ecNumber>
    </recommendedName>
</protein>
<comment type="catalytic activity">
    <reaction evidence="1">
        <text>AMP + H2O = D-ribose 5-phosphate + adenine</text>
        <dbReference type="Rhea" id="RHEA:20129"/>
        <dbReference type="ChEBI" id="CHEBI:15377"/>
        <dbReference type="ChEBI" id="CHEBI:16708"/>
        <dbReference type="ChEBI" id="CHEBI:78346"/>
        <dbReference type="ChEBI" id="CHEBI:456215"/>
        <dbReference type="EC" id="3.2.2.4"/>
    </reaction>
</comment>
<dbReference type="PANTHER" id="PTHR31223:SF70">
    <property type="entry name" value="LOG FAMILY PROTEIN YJL055W"/>
    <property type="match status" value="1"/>
</dbReference>
<dbReference type="NCBIfam" id="TIGR00730">
    <property type="entry name" value="Rossman fold protein, TIGR00730 family"/>
    <property type="match status" value="1"/>
</dbReference>
<comment type="similarity">
    <text evidence="2 3">Belongs to the LOG family.</text>
</comment>
<dbReference type="GO" id="GO:0008714">
    <property type="term" value="F:AMP nucleosidase activity"/>
    <property type="evidence" value="ECO:0007669"/>
    <property type="project" value="UniProtKB-EC"/>
</dbReference>
<gene>
    <name evidence="4" type="ORF">SAMN05192529_12818</name>
</gene>
<reference evidence="4 5" key="1">
    <citation type="submission" date="2016-10" db="EMBL/GenBank/DDBJ databases">
        <authorList>
            <person name="de Groot N.N."/>
        </authorList>
    </citation>
    <scope>NUCLEOTIDE SEQUENCE [LARGE SCALE GENOMIC DNA]</scope>
    <source>
        <strain evidence="4 5">Vu-144</strain>
    </source>
</reference>
<sequence length="203" mass="22190">MQLQNITVFCGSSSGQDNIYMEQAYALGTELAKRGIGLIYGGAKVGLMGAVANGVLEYHPKGKAVGVIPGFLKSVEIAHEHLTTLIVVDTMHQRKAKMDALSDGIIALPGGFGTMEELFEMLTWGQLGLHKKPVGILNTAGFYDELIALCQKMVDKGFLKKQNQDMLLVDTSINGLLDKMQRYEAPIVGKWIQSEEDSLKDKM</sequence>
<dbReference type="EC" id="3.2.2.n1" evidence="3"/>
<keyword evidence="3" id="KW-0378">Hydrolase</keyword>
<dbReference type="STRING" id="551991.SAMN05192529_12818"/>
<evidence type="ECO:0000256" key="3">
    <source>
        <dbReference type="RuleBase" id="RU363015"/>
    </source>
</evidence>
<organism evidence="4 5">
    <name type="scientific">Arachidicoccus rhizosphaerae</name>
    <dbReference type="NCBI Taxonomy" id="551991"/>
    <lineage>
        <taxon>Bacteria</taxon>
        <taxon>Pseudomonadati</taxon>
        <taxon>Bacteroidota</taxon>
        <taxon>Chitinophagia</taxon>
        <taxon>Chitinophagales</taxon>
        <taxon>Chitinophagaceae</taxon>
        <taxon>Arachidicoccus</taxon>
    </lineage>
</organism>
<dbReference type="Gene3D" id="3.40.50.450">
    <property type="match status" value="1"/>
</dbReference>
<evidence type="ECO:0000313" key="5">
    <source>
        <dbReference type="Proteomes" id="UP000199041"/>
    </source>
</evidence>
<dbReference type="RefSeq" id="WP_170831271.1">
    <property type="nucleotide sequence ID" value="NZ_FNQY01000028.1"/>
</dbReference>
<dbReference type="Pfam" id="PF03641">
    <property type="entry name" value="Lysine_decarbox"/>
    <property type="match status" value="1"/>
</dbReference>
<proteinExistence type="inferred from homology"/>
<evidence type="ECO:0000256" key="1">
    <source>
        <dbReference type="ARBA" id="ARBA00000274"/>
    </source>
</evidence>
<name>A0A1H4C6Q0_9BACT</name>
<dbReference type="SUPFAM" id="SSF102405">
    <property type="entry name" value="MCP/YpsA-like"/>
    <property type="match status" value="1"/>
</dbReference>
<dbReference type="GO" id="GO:0005829">
    <property type="term" value="C:cytosol"/>
    <property type="evidence" value="ECO:0007669"/>
    <property type="project" value="TreeGrafter"/>
</dbReference>
<keyword evidence="3" id="KW-0203">Cytokinin biosynthesis</keyword>